<evidence type="ECO:0000313" key="2">
    <source>
        <dbReference type="Proteomes" id="UP000735302"/>
    </source>
</evidence>
<dbReference type="AlphaFoldDB" id="A0AAV4AAY2"/>
<sequence length="98" mass="11405">MVFKYLCHDSFKENIKESWGGQISLTHSTVILNHRAGARASEVDFWWRVEAYEFLQFESENVTYPGSKIVEKQHPLAYNFCRAGVPAPWTPPHPQIWP</sequence>
<keyword evidence="2" id="KW-1185">Reference proteome</keyword>
<accession>A0AAV4AAY2</accession>
<proteinExistence type="predicted"/>
<protein>
    <submittedName>
        <fullName evidence="1">Uncharacterized protein</fullName>
    </submittedName>
</protein>
<reference evidence="1 2" key="1">
    <citation type="journal article" date="2021" name="Elife">
        <title>Chloroplast acquisition without the gene transfer in kleptoplastic sea slugs, Plakobranchus ocellatus.</title>
        <authorList>
            <person name="Maeda T."/>
            <person name="Takahashi S."/>
            <person name="Yoshida T."/>
            <person name="Shimamura S."/>
            <person name="Takaki Y."/>
            <person name="Nagai Y."/>
            <person name="Toyoda A."/>
            <person name="Suzuki Y."/>
            <person name="Arimoto A."/>
            <person name="Ishii H."/>
            <person name="Satoh N."/>
            <person name="Nishiyama T."/>
            <person name="Hasebe M."/>
            <person name="Maruyama T."/>
            <person name="Minagawa J."/>
            <person name="Obokata J."/>
            <person name="Shigenobu S."/>
        </authorList>
    </citation>
    <scope>NUCLEOTIDE SEQUENCE [LARGE SCALE GENOMIC DNA]</scope>
</reference>
<gene>
    <name evidence="1" type="ORF">PoB_003053700</name>
</gene>
<evidence type="ECO:0000313" key="1">
    <source>
        <dbReference type="EMBL" id="GFO04032.1"/>
    </source>
</evidence>
<name>A0AAV4AAY2_9GAST</name>
<comment type="caution">
    <text evidence="1">The sequence shown here is derived from an EMBL/GenBank/DDBJ whole genome shotgun (WGS) entry which is preliminary data.</text>
</comment>
<dbReference type="Proteomes" id="UP000735302">
    <property type="component" value="Unassembled WGS sequence"/>
</dbReference>
<organism evidence="1 2">
    <name type="scientific">Plakobranchus ocellatus</name>
    <dbReference type="NCBI Taxonomy" id="259542"/>
    <lineage>
        <taxon>Eukaryota</taxon>
        <taxon>Metazoa</taxon>
        <taxon>Spiralia</taxon>
        <taxon>Lophotrochozoa</taxon>
        <taxon>Mollusca</taxon>
        <taxon>Gastropoda</taxon>
        <taxon>Heterobranchia</taxon>
        <taxon>Euthyneura</taxon>
        <taxon>Panpulmonata</taxon>
        <taxon>Sacoglossa</taxon>
        <taxon>Placobranchoidea</taxon>
        <taxon>Plakobranchidae</taxon>
        <taxon>Plakobranchus</taxon>
    </lineage>
</organism>
<dbReference type="EMBL" id="BLXT01003735">
    <property type="protein sequence ID" value="GFO04032.1"/>
    <property type="molecule type" value="Genomic_DNA"/>
</dbReference>